<dbReference type="EMBL" id="FSQX01000001">
    <property type="protein sequence ID" value="SIN62292.1"/>
    <property type="molecule type" value="Genomic_DNA"/>
</dbReference>
<proteinExistence type="predicted"/>
<evidence type="ECO:0000313" key="3">
    <source>
        <dbReference type="Proteomes" id="UP000185024"/>
    </source>
</evidence>
<protein>
    <recommendedName>
        <fullName evidence="4">HIRAN domain-containing protein</fullName>
    </recommendedName>
</protein>
<feature type="region of interest" description="Disordered" evidence="1">
    <location>
        <begin position="9"/>
        <end position="40"/>
    </location>
</feature>
<evidence type="ECO:0008006" key="4">
    <source>
        <dbReference type="Google" id="ProtNLM"/>
    </source>
</evidence>
<feature type="compositionally biased region" description="Basic residues" evidence="1">
    <location>
        <begin position="16"/>
        <end position="26"/>
    </location>
</feature>
<evidence type="ECO:0000313" key="2">
    <source>
        <dbReference type="EMBL" id="SIN62292.1"/>
    </source>
</evidence>
<evidence type="ECO:0000256" key="1">
    <source>
        <dbReference type="SAM" id="MobiDB-lite"/>
    </source>
</evidence>
<dbReference type="GeneID" id="97276307"/>
<dbReference type="RefSeq" id="WP_139296667.1">
    <property type="nucleotide sequence ID" value="NZ_BJOI01000012.1"/>
</dbReference>
<gene>
    <name evidence="2" type="ORF">SAMN05878438_0842</name>
</gene>
<sequence>MLKLLMQMFGASKPRPSPRPKAKPASRSKPVADRPAQPIGRERVFKVAGLEKLEGDGNYSFPVVGESNYQKSLELLAGPKEKVGKSIACVAVIEHEPLNKWDSNACPVFIDGYRVGHLAKGDAKDLIKVGGEGCCYAVDALIKGGYKTSKYSGMFGVSLDFVPRQFPATPIQKEMFRFFGLKPPSALERGEAWDREEELKTHDKYKEWSDFRLIISYLLSEEGREDYCIKKPSMKALRDAFTQLRKEGHSSESLASSMDEVVELMIDDNPNLEKA</sequence>
<organism evidence="2 3">
    <name type="scientific">Vreelandella aquamarina</name>
    <dbReference type="NCBI Taxonomy" id="77097"/>
    <lineage>
        <taxon>Bacteria</taxon>
        <taxon>Pseudomonadati</taxon>
        <taxon>Pseudomonadota</taxon>
        <taxon>Gammaproteobacteria</taxon>
        <taxon>Oceanospirillales</taxon>
        <taxon>Halomonadaceae</taxon>
        <taxon>Vreelandella</taxon>
    </lineage>
</organism>
<dbReference type="Gene3D" id="3.30.70.2330">
    <property type="match status" value="1"/>
</dbReference>
<dbReference type="AlphaFoldDB" id="A0A1N6HNZ1"/>
<reference evidence="2 3" key="1">
    <citation type="submission" date="2016-11" db="EMBL/GenBank/DDBJ databases">
        <authorList>
            <person name="Jaros S."/>
            <person name="Januszkiewicz K."/>
            <person name="Wedrychowicz H."/>
        </authorList>
    </citation>
    <scope>NUCLEOTIDE SEQUENCE [LARGE SCALE GENOMIC DNA]</scope>
    <source>
        <strain evidence="2 3">ACAM 239</strain>
    </source>
</reference>
<dbReference type="Proteomes" id="UP000185024">
    <property type="component" value="Unassembled WGS sequence"/>
</dbReference>
<accession>A0A1N6HNZ1</accession>
<name>A0A1N6HNZ1_9GAMM</name>